<dbReference type="GeneID" id="25321884"/>
<proteinExistence type="predicted"/>
<comment type="caution">
    <text evidence="2">The sequence shown here is derived from an EMBL/GenBank/DDBJ whole genome shotgun (WGS) entry which is preliminary data.</text>
</comment>
<dbReference type="GO" id="GO:0004672">
    <property type="term" value="F:protein kinase activity"/>
    <property type="evidence" value="ECO:0007669"/>
    <property type="project" value="InterPro"/>
</dbReference>
<organism evidence="2 3">
    <name type="scientific">Rasamsonia emersonii (strain ATCC 16479 / CBS 393.64 / IMI 116815)</name>
    <dbReference type="NCBI Taxonomy" id="1408163"/>
    <lineage>
        <taxon>Eukaryota</taxon>
        <taxon>Fungi</taxon>
        <taxon>Dikarya</taxon>
        <taxon>Ascomycota</taxon>
        <taxon>Pezizomycotina</taxon>
        <taxon>Eurotiomycetes</taxon>
        <taxon>Eurotiomycetidae</taxon>
        <taxon>Eurotiales</taxon>
        <taxon>Trichocomaceae</taxon>
        <taxon>Rasamsonia</taxon>
    </lineage>
</organism>
<dbReference type="SUPFAM" id="SSF56112">
    <property type="entry name" value="Protein kinase-like (PK-like)"/>
    <property type="match status" value="1"/>
</dbReference>
<dbReference type="GO" id="GO:0005524">
    <property type="term" value="F:ATP binding"/>
    <property type="evidence" value="ECO:0007669"/>
    <property type="project" value="InterPro"/>
</dbReference>
<gene>
    <name evidence="2" type="ORF">T310_9975</name>
</gene>
<dbReference type="InterPro" id="IPR000719">
    <property type="entry name" value="Prot_kinase_dom"/>
</dbReference>
<feature type="domain" description="Protein kinase" evidence="1">
    <location>
        <begin position="1"/>
        <end position="109"/>
    </location>
</feature>
<dbReference type="OrthoDB" id="4223314at2759"/>
<dbReference type="InterPro" id="IPR011009">
    <property type="entry name" value="Kinase-like_dom_sf"/>
</dbReference>
<protein>
    <recommendedName>
        <fullName evidence="1">Protein kinase domain-containing protein</fullName>
    </recommendedName>
</protein>
<feature type="non-terminal residue" evidence="2">
    <location>
        <position position="1"/>
    </location>
</feature>
<dbReference type="STRING" id="1408163.A0A0F4YE21"/>
<dbReference type="EMBL" id="LASV01000774">
    <property type="protein sequence ID" value="KKA16432.1"/>
    <property type="molecule type" value="Genomic_DNA"/>
</dbReference>
<reference evidence="2 3" key="1">
    <citation type="submission" date="2015-04" db="EMBL/GenBank/DDBJ databases">
        <authorList>
            <person name="Heijne W.H."/>
            <person name="Fedorova N.D."/>
            <person name="Nierman W.C."/>
            <person name="Vollebregt A.W."/>
            <person name="Zhao Z."/>
            <person name="Wu L."/>
            <person name="Kumar M."/>
            <person name="Stam H."/>
            <person name="van den Berg M.A."/>
            <person name="Pel H.J."/>
        </authorList>
    </citation>
    <scope>NUCLEOTIDE SEQUENCE [LARGE SCALE GENOMIC DNA]</scope>
    <source>
        <strain evidence="2 3">CBS 393.64</strain>
    </source>
</reference>
<evidence type="ECO:0000259" key="1">
    <source>
        <dbReference type="PROSITE" id="PS50011"/>
    </source>
</evidence>
<dbReference type="AlphaFoldDB" id="A0A0F4YE21"/>
<name>A0A0F4YE21_RASE3</name>
<sequence>LFELFVGQPPFDSFLITPTILVGQMREMATDALPERWQDLWKTMDDKAAAEISGPALQEWLEDMYFDGERNEDLTKGDIAKLGQIIGKLLRFEPSTRASAREILNDPWFNCNS</sequence>
<dbReference type="Gene3D" id="1.10.510.10">
    <property type="entry name" value="Transferase(Phosphotransferase) domain 1"/>
    <property type="match status" value="1"/>
</dbReference>
<dbReference type="Proteomes" id="UP000053958">
    <property type="component" value="Unassembled WGS sequence"/>
</dbReference>
<evidence type="ECO:0000313" key="2">
    <source>
        <dbReference type="EMBL" id="KKA16432.1"/>
    </source>
</evidence>
<keyword evidence="3" id="KW-1185">Reference proteome</keyword>
<accession>A0A0F4YE21</accession>
<evidence type="ECO:0000313" key="3">
    <source>
        <dbReference type="Proteomes" id="UP000053958"/>
    </source>
</evidence>
<dbReference type="PROSITE" id="PS50011">
    <property type="entry name" value="PROTEIN_KINASE_DOM"/>
    <property type="match status" value="1"/>
</dbReference>
<dbReference type="RefSeq" id="XP_013323044.1">
    <property type="nucleotide sequence ID" value="XM_013467590.1"/>
</dbReference>